<comment type="caution">
    <text evidence="6">The sequence shown here is derived from an EMBL/GenBank/DDBJ whole genome shotgun (WGS) entry which is preliminary data.</text>
</comment>
<evidence type="ECO:0000313" key="7">
    <source>
        <dbReference type="Proteomes" id="UP000034140"/>
    </source>
</evidence>
<dbReference type="AlphaFoldDB" id="A0A0G0DTJ2"/>
<dbReference type="GO" id="GO:0003735">
    <property type="term" value="F:structural constituent of ribosome"/>
    <property type="evidence" value="ECO:0007669"/>
    <property type="project" value="InterPro"/>
</dbReference>
<evidence type="ECO:0000256" key="5">
    <source>
        <dbReference type="ARBA" id="ARBA00035477"/>
    </source>
</evidence>
<name>A0A0G0DTJ2_9BACT</name>
<dbReference type="Gene3D" id="2.40.50.100">
    <property type="match status" value="1"/>
</dbReference>
<evidence type="ECO:0000256" key="2">
    <source>
        <dbReference type="ARBA" id="ARBA00022980"/>
    </source>
</evidence>
<dbReference type="EMBL" id="LBRE01000015">
    <property type="protein sequence ID" value="KKP92386.1"/>
    <property type="molecule type" value="Genomic_DNA"/>
</dbReference>
<dbReference type="GO" id="GO:0005840">
    <property type="term" value="C:ribosome"/>
    <property type="evidence" value="ECO:0007669"/>
    <property type="project" value="UniProtKB-KW"/>
</dbReference>
<sequence length="88" mass="9660">MSHVVGAASTSNNGHVAGKRLGVKKFAGEAVKDGNIIVKQRGSVYHPGKNTYMSKDFSIHANIDGFVQFRRMSGFKRGQYFIDIVESL</sequence>
<gene>
    <name evidence="6" type="ORF">UR96_C0015G0008</name>
</gene>
<keyword evidence="2 6" id="KW-0689">Ribosomal protein</keyword>
<dbReference type="GO" id="GO:1990904">
    <property type="term" value="C:ribonucleoprotein complex"/>
    <property type="evidence" value="ECO:0007669"/>
    <property type="project" value="UniProtKB-KW"/>
</dbReference>
<dbReference type="SUPFAM" id="SSF110324">
    <property type="entry name" value="Ribosomal L27 protein-like"/>
    <property type="match status" value="1"/>
</dbReference>
<comment type="similarity">
    <text evidence="1">Belongs to the bacterial ribosomal protein bL27 family.</text>
</comment>
<protein>
    <recommendedName>
        <fullName evidence="4">Large ribosomal subunit protein bL27</fullName>
    </recommendedName>
    <alternativeName>
        <fullName evidence="5">50S ribosomal protein L27</fullName>
    </alternativeName>
</protein>
<dbReference type="Proteomes" id="UP000034140">
    <property type="component" value="Unassembled WGS sequence"/>
</dbReference>
<evidence type="ECO:0000256" key="1">
    <source>
        <dbReference type="ARBA" id="ARBA00010797"/>
    </source>
</evidence>
<dbReference type="InterPro" id="IPR001684">
    <property type="entry name" value="Ribosomal_bL27"/>
</dbReference>
<evidence type="ECO:0000256" key="4">
    <source>
        <dbReference type="ARBA" id="ARBA00035175"/>
    </source>
</evidence>
<evidence type="ECO:0000256" key="3">
    <source>
        <dbReference type="ARBA" id="ARBA00023274"/>
    </source>
</evidence>
<dbReference type="GO" id="GO:0006412">
    <property type="term" value="P:translation"/>
    <property type="evidence" value="ECO:0007669"/>
    <property type="project" value="InterPro"/>
</dbReference>
<accession>A0A0G0DTJ2</accession>
<dbReference type="PATRIC" id="fig|1619090.3.peg.377"/>
<dbReference type="PANTHER" id="PTHR15893:SF0">
    <property type="entry name" value="LARGE RIBOSOMAL SUBUNIT PROTEIN BL27M"/>
    <property type="match status" value="1"/>
</dbReference>
<keyword evidence="3" id="KW-0687">Ribonucleoprotein</keyword>
<dbReference type="Pfam" id="PF01016">
    <property type="entry name" value="Ribosomal_L27"/>
    <property type="match status" value="1"/>
</dbReference>
<evidence type="ECO:0000313" key="6">
    <source>
        <dbReference type="EMBL" id="KKP92386.1"/>
    </source>
</evidence>
<organism evidence="6 7">
    <name type="scientific">candidate division WS6 bacterium GW2011_GWC1_36_11</name>
    <dbReference type="NCBI Taxonomy" id="1619090"/>
    <lineage>
        <taxon>Bacteria</taxon>
        <taxon>Candidatus Dojkabacteria</taxon>
    </lineage>
</organism>
<reference evidence="6 7" key="1">
    <citation type="journal article" date="2015" name="Nature">
        <title>rRNA introns, odd ribosomes, and small enigmatic genomes across a large radiation of phyla.</title>
        <authorList>
            <person name="Brown C.T."/>
            <person name="Hug L.A."/>
            <person name="Thomas B.C."/>
            <person name="Sharon I."/>
            <person name="Castelle C.J."/>
            <person name="Singh A."/>
            <person name="Wilkins M.J."/>
            <person name="Williams K.H."/>
            <person name="Banfield J.F."/>
        </authorList>
    </citation>
    <scope>NUCLEOTIDE SEQUENCE [LARGE SCALE GENOMIC DNA]</scope>
</reference>
<proteinExistence type="inferred from homology"/>
<dbReference type="PANTHER" id="PTHR15893">
    <property type="entry name" value="RIBOSOMAL PROTEIN L27"/>
    <property type="match status" value="1"/>
</dbReference>
<dbReference type="PRINTS" id="PR00063">
    <property type="entry name" value="RIBOSOMALL27"/>
</dbReference>